<evidence type="ECO:0000256" key="9">
    <source>
        <dbReference type="SAM" id="MobiDB-lite"/>
    </source>
</evidence>
<sequence length="329" mass="36851">MPLSGQRRDSDTHRHRCPLTSRSKRTLLPSTEDRRMSLWLPGGQFTLLLLLLLSALQTPAGSTEAALKVDLDLTPDSFDDQYQGCSKQVMEELSQGDYFTKEIDTHRYYSRAWQKAHLIWLSQEGTVPESMTTAHAVAILVYTLNRNVSSDFATAMARAGGSPGQYTQSFHFKYLHYYLTSAIQLLRKERSTENSSLCYEVHHGMKNVKFEVNVGATIRFGQFLSASLLREETQVSGNQTLFTIVTCLGASVQDFSLRKEVLIPPYELFEVVSKSRSPKGDLISLRSAGNLSTYNCQLLKASSKKCSPDLMVTLCLLLVSVVISSKTRE</sequence>
<keyword evidence="2 8" id="KW-0328">Glycosyltransferase</keyword>
<feature type="compositionally biased region" description="Basic and acidic residues" evidence="9">
    <location>
        <begin position="1"/>
        <end position="12"/>
    </location>
</feature>
<dbReference type="PRINTS" id="PR00970">
    <property type="entry name" value="RIBTRNSFRASE"/>
</dbReference>
<dbReference type="PANTHER" id="PTHR10339">
    <property type="entry name" value="ADP-RIBOSYLTRANSFERASE"/>
    <property type="match status" value="1"/>
</dbReference>
<comment type="similarity">
    <text evidence="1 8">Belongs to the Arg-specific ADP-ribosyltransferase family.</text>
</comment>
<dbReference type="Gene3D" id="3.90.176.10">
    <property type="entry name" value="Toxin ADP-ribosyltransferase, Chain A, domain 1"/>
    <property type="match status" value="1"/>
</dbReference>
<dbReference type="PANTHER" id="PTHR10339:SF1">
    <property type="entry name" value="ECTO-ADP-RIBOSYLTRANSFERASE 4"/>
    <property type="match status" value="1"/>
</dbReference>
<evidence type="ECO:0000313" key="11">
    <source>
        <dbReference type="RefSeq" id="XP_040599377.1"/>
    </source>
</evidence>
<keyword evidence="5 8" id="KW-0521">NADP</keyword>
<evidence type="ECO:0000256" key="3">
    <source>
        <dbReference type="ARBA" id="ARBA00022679"/>
    </source>
</evidence>
<protein>
    <recommendedName>
        <fullName evidence="8">NAD(P)(+)--arginine ADP-ribosyltransferase</fullName>
        <ecNumber evidence="8">2.4.2.31</ecNumber>
    </recommendedName>
    <alternativeName>
        <fullName evidence="8">Mono(ADP-ribosyl)transferase</fullName>
    </alternativeName>
</protein>
<dbReference type="InterPro" id="IPR050999">
    <property type="entry name" value="ADP-ribosyltransferase_ARG"/>
</dbReference>
<evidence type="ECO:0000256" key="8">
    <source>
        <dbReference type="RuleBase" id="RU361228"/>
    </source>
</evidence>
<comment type="catalytic activity">
    <reaction evidence="7 8">
        <text>L-arginyl-[protein] + NAD(+) = N(omega)-(ADP-D-ribosyl)-L-arginyl-[protein] + nicotinamide + H(+)</text>
        <dbReference type="Rhea" id="RHEA:19149"/>
        <dbReference type="Rhea" id="RHEA-COMP:10532"/>
        <dbReference type="Rhea" id="RHEA-COMP:15087"/>
        <dbReference type="ChEBI" id="CHEBI:15378"/>
        <dbReference type="ChEBI" id="CHEBI:17154"/>
        <dbReference type="ChEBI" id="CHEBI:29965"/>
        <dbReference type="ChEBI" id="CHEBI:57540"/>
        <dbReference type="ChEBI" id="CHEBI:142554"/>
        <dbReference type="EC" id="2.4.2.31"/>
    </reaction>
</comment>
<proteinExistence type="inferred from homology"/>
<dbReference type="PROSITE" id="PS01291">
    <property type="entry name" value="ART"/>
    <property type="match status" value="1"/>
</dbReference>
<dbReference type="GeneID" id="101828808"/>
<dbReference type="InterPro" id="IPR000768">
    <property type="entry name" value="ART"/>
</dbReference>
<organism evidence="10 11">
    <name type="scientific">Mesocricetus auratus</name>
    <name type="common">Golden hamster</name>
    <dbReference type="NCBI Taxonomy" id="10036"/>
    <lineage>
        <taxon>Eukaryota</taxon>
        <taxon>Metazoa</taxon>
        <taxon>Chordata</taxon>
        <taxon>Craniata</taxon>
        <taxon>Vertebrata</taxon>
        <taxon>Euteleostomi</taxon>
        <taxon>Mammalia</taxon>
        <taxon>Eutheria</taxon>
        <taxon>Euarchontoglires</taxon>
        <taxon>Glires</taxon>
        <taxon>Rodentia</taxon>
        <taxon>Myomorpha</taxon>
        <taxon>Muroidea</taxon>
        <taxon>Cricetidae</taxon>
        <taxon>Cricetinae</taxon>
        <taxon>Mesocricetus</taxon>
    </lineage>
</organism>
<feature type="region of interest" description="Disordered" evidence="9">
    <location>
        <begin position="1"/>
        <end position="21"/>
    </location>
</feature>
<evidence type="ECO:0000313" key="10">
    <source>
        <dbReference type="Proteomes" id="UP000886700"/>
    </source>
</evidence>
<evidence type="ECO:0000256" key="5">
    <source>
        <dbReference type="ARBA" id="ARBA00022857"/>
    </source>
</evidence>
<keyword evidence="4" id="KW-0548">Nucleotidyltransferase</keyword>
<evidence type="ECO:0000256" key="6">
    <source>
        <dbReference type="ARBA" id="ARBA00023027"/>
    </source>
</evidence>
<gene>
    <name evidence="11" type="primary">Art4</name>
</gene>
<dbReference type="Pfam" id="PF01129">
    <property type="entry name" value="ART"/>
    <property type="match status" value="1"/>
</dbReference>
<dbReference type="EC" id="2.4.2.31" evidence="8"/>
<reference evidence="11" key="1">
    <citation type="submission" date="2025-08" db="UniProtKB">
        <authorList>
            <consortium name="RefSeq"/>
        </authorList>
    </citation>
    <scope>IDENTIFICATION</scope>
    <source>
        <tissue evidence="11">Liver</tissue>
    </source>
</reference>
<evidence type="ECO:0000256" key="2">
    <source>
        <dbReference type="ARBA" id="ARBA00022676"/>
    </source>
</evidence>
<dbReference type="PROSITE" id="PS51996">
    <property type="entry name" value="TR_MART"/>
    <property type="match status" value="1"/>
</dbReference>
<evidence type="ECO:0000256" key="4">
    <source>
        <dbReference type="ARBA" id="ARBA00022695"/>
    </source>
</evidence>
<accession>A0ABM2X961</accession>
<dbReference type="RefSeq" id="XP_040599377.1">
    <property type="nucleotide sequence ID" value="XM_040743443.1"/>
</dbReference>
<keyword evidence="3 8" id="KW-0808">Transferase</keyword>
<evidence type="ECO:0000256" key="1">
    <source>
        <dbReference type="ARBA" id="ARBA00009558"/>
    </source>
</evidence>
<keyword evidence="10" id="KW-1185">Reference proteome</keyword>
<evidence type="ECO:0000256" key="7">
    <source>
        <dbReference type="ARBA" id="ARBA00047597"/>
    </source>
</evidence>
<dbReference type="Proteomes" id="UP000886700">
    <property type="component" value="Unplaced"/>
</dbReference>
<name>A0ABM2X961_MESAU</name>
<dbReference type="SUPFAM" id="SSF56399">
    <property type="entry name" value="ADP-ribosylation"/>
    <property type="match status" value="1"/>
</dbReference>
<keyword evidence="6 8" id="KW-0520">NAD</keyword>